<evidence type="ECO:0000313" key="1">
    <source>
        <dbReference type="EMBL" id="EEF27495.1"/>
    </source>
</evidence>
<dbReference type="EMBL" id="EQ975362">
    <property type="protein sequence ID" value="EEF27495.1"/>
    <property type="molecule type" value="Genomic_DNA"/>
</dbReference>
<name>B9T9G7_RICCO</name>
<reference evidence="2" key="1">
    <citation type="journal article" date="2010" name="Nat. Biotechnol.">
        <title>Draft genome sequence of the oilseed species Ricinus communis.</title>
        <authorList>
            <person name="Chan A.P."/>
            <person name="Crabtree J."/>
            <person name="Zhao Q."/>
            <person name="Lorenzi H."/>
            <person name="Orvis J."/>
            <person name="Puiu D."/>
            <person name="Melake-Berhan A."/>
            <person name="Jones K.M."/>
            <person name="Redman J."/>
            <person name="Chen G."/>
            <person name="Cahoon E.B."/>
            <person name="Gedil M."/>
            <person name="Stanke M."/>
            <person name="Haas B.J."/>
            <person name="Wortman J.R."/>
            <person name="Fraser-Liggett C.M."/>
            <person name="Ravel J."/>
            <person name="Rabinowicz P.D."/>
        </authorList>
    </citation>
    <scope>NUCLEOTIDE SEQUENCE [LARGE SCALE GENOMIC DNA]</scope>
    <source>
        <strain evidence="2">cv. Hale</strain>
    </source>
</reference>
<dbReference type="AlphaFoldDB" id="B9T9G7"/>
<protein>
    <submittedName>
        <fullName evidence="1">Uncharacterized protein</fullName>
    </submittedName>
</protein>
<dbReference type="InParanoid" id="B9T9G7"/>
<evidence type="ECO:0000313" key="2">
    <source>
        <dbReference type="Proteomes" id="UP000008311"/>
    </source>
</evidence>
<gene>
    <name evidence="1" type="ORF">RCOM_0406240</name>
</gene>
<organism evidence="1 2">
    <name type="scientific">Ricinus communis</name>
    <name type="common">Castor bean</name>
    <dbReference type="NCBI Taxonomy" id="3988"/>
    <lineage>
        <taxon>Eukaryota</taxon>
        <taxon>Viridiplantae</taxon>
        <taxon>Streptophyta</taxon>
        <taxon>Embryophyta</taxon>
        <taxon>Tracheophyta</taxon>
        <taxon>Spermatophyta</taxon>
        <taxon>Magnoliopsida</taxon>
        <taxon>eudicotyledons</taxon>
        <taxon>Gunneridae</taxon>
        <taxon>Pentapetalae</taxon>
        <taxon>rosids</taxon>
        <taxon>fabids</taxon>
        <taxon>Malpighiales</taxon>
        <taxon>Euphorbiaceae</taxon>
        <taxon>Acalyphoideae</taxon>
        <taxon>Acalypheae</taxon>
        <taxon>Ricinus</taxon>
    </lineage>
</organism>
<proteinExistence type="predicted"/>
<keyword evidence="2" id="KW-1185">Reference proteome</keyword>
<dbReference type="Proteomes" id="UP000008311">
    <property type="component" value="Unassembled WGS sequence"/>
</dbReference>
<sequence>MLLAQQQEHGRLLVEVWRRRGFPLRGGHRADGFGWQAEVGRHAHQRARRAGCHQRVQHGGVAVGRFDEQLRLLFLARALFQVLDALGALGGVGRQVAVEGEALPVQAARHDGQQQRRWPDQRPHRNLVLVRQPHQVGAGIGHRRHAGFRHQAAILAGQQRRQQVAQRGGRGVDVEFGDFDFLHRLAQRMPGADQLEEGARGLGVFRDEVIKLGGDVLHLFGQHVGERFGLAQGVGD</sequence>
<accession>B9T9G7</accession>